<dbReference type="EMBL" id="JAEPRB010000169">
    <property type="protein sequence ID" value="KAG2219666.1"/>
    <property type="molecule type" value="Genomic_DNA"/>
</dbReference>
<reference evidence="3 4" key="1">
    <citation type="submission" date="2020-12" db="EMBL/GenBank/DDBJ databases">
        <title>Metabolic potential, ecology and presence of endohyphal bacteria is reflected in genomic diversity of Mucoromycotina.</title>
        <authorList>
            <person name="Muszewska A."/>
            <person name="Okrasinska A."/>
            <person name="Steczkiewicz K."/>
            <person name="Drgas O."/>
            <person name="Orlowska M."/>
            <person name="Perlinska-Lenart U."/>
            <person name="Aleksandrzak-Piekarczyk T."/>
            <person name="Szatraj K."/>
            <person name="Zielenkiewicz U."/>
            <person name="Pilsyk S."/>
            <person name="Malc E."/>
            <person name="Mieczkowski P."/>
            <person name="Kruszewska J.S."/>
            <person name="Biernat P."/>
            <person name="Pawlowska J."/>
        </authorList>
    </citation>
    <scope>NUCLEOTIDE SEQUENCE [LARGE SCALE GENOMIC DNA]</scope>
    <source>
        <strain evidence="3 4">CBS 142.35</strain>
    </source>
</reference>
<proteinExistence type="predicted"/>
<accession>A0A8H7VE28</accession>
<protein>
    <submittedName>
        <fullName evidence="3">Uncharacterized protein</fullName>
    </submittedName>
</protein>
<evidence type="ECO:0000256" key="1">
    <source>
        <dbReference type="SAM" id="Coils"/>
    </source>
</evidence>
<keyword evidence="4" id="KW-1185">Reference proteome</keyword>
<dbReference type="Proteomes" id="UP000646827">
    <property type="component" value="Unassembled WGS sequence"/>
</dbReference>
<dbReference type="OrthoDB" id="2275837at2759"/>
<gene>
    <name evidence="3" type="ORF">INT45_011850</name>
</gene>
<comment type="caution">
    <text evidence="3">The sequence shown here is derived from an EMBL/GenBank/DDBJ whole genome shotgun (WGS) entry which is preliminary data.</text>
</comment>
<organism evidence="3 4">
    <name type="scientific">Circinella minor</name>
    <dbReference type="NCBI Taxonomy" id="1195481"/>
    <lineage>
        <taxon>Eukaryota</taxon>
        <taxon>Fungi</taxon>
        <taxon>Fungi incertae sedis</taxon>
        <taxon>Mucoromycota</taxon>
        <taxon>Mucoromycotina</taxon>
        <taxon>Mucoromycetes</taxon>
        <taxon>Mucorales</taxon>
        <taxon>Lichtheimiaceae</taxon>
        <taxon>Circinella</taxon>
    </lineage>
</organism>
<dbReference type="AlphaFoldDB" id="A0A8H7VE28"/>
<evidence type="ECO:0000256" key="2">
    <source>
        <dbReference type="SAM" id="MobiDB-lite"/>
    </source>
</evidence>
<name>A0A8H7VE28_9FUNG</name>
<sequence>MPHNSIITASKPKRIFNYFLSLIGFDRYKYDDGDDHRQRRRRQQEKKQQEKRSTSSSSCSFLTASTLIVSQHYDTNDDDIDINKDKKKDTLLPADIWTLQSWLGGLSKSVLRQIVWMGMMQYHDSTCWPELEQIQEEEKEMNKRKNDKKQNEDVLHELKTIQEQANTLAHRLDTLRPSEQFAHAAQVAQEFQQLIRLCVHLLYTKPLAAVLGIVLIVQQSFRAPPEVRQHVYYHAKLGRLIVLELESILKYHHHGRRNNNGADGYHDDYFESCATFLSNNNNDSNDDEDSDSNNDGSWLRQLKHLCAKLARYDTTWEFRQEYHNVVLLAEQFYTNLN</sequence>
<evidence type="ECO:0000313" key="4">
    <source>
        <dbReference type="Proteomes" id="UP000646827"/>
    </source>
</evidence>
<feature type="region of interest" description="Disordered" evidence="2">
    <location>
        <begin position="34"/>
        <end position="58"/>
    </location>
</feature>
<feature type="coiled-coil region" evidence="1">
    <location>
        <begin position="131"/>
        <end position="164"/>
    </location>
</feature>
<keyword evidence="1" id="KW-0175">Coiled coil</keyword>
<evidence type="ECO:0000313" key="3">
    <source>
        <dbReference type="EMBL" id="KAG2219666.1"/>
    </source>
</evidence>